<dbReference type="InterPro" id="IPR036388">
    <property type="entry name" value="WH-like_DNA-bd_sf"/>
</dbReference>
<dbReference type="GO" id="GO:0003690">
    <property type="term" value="F:double-stranded DNA binding"/>
    <property type="evidence" value="ECO:0007669"/>
    <property type="project" value="InterPro"/>
</dbReference>
<dbReference type="PANTHER" id="PTHR12732">
    <property type="entry name" value="UNCHARACTERIZED PROTEASOME COMPONENT REGION PCI-CONTAINING"/>
    <property type="match status" value="1"/>
</dbReference>
<dbReference type="GO" id="GO:0070390">
    <property type="term" value="C:transcription export complex 2"/>
    <property type="evidence" value="ECO:0007669"/>
    <property type="project" value="TreeGrafter"/>
</dbReference>
<dbReference type="GO" id="GO:0000973">
    <property type="term" value="P:post-transcriptional tethering of RNA polymerase II gene DNA at nuclear periphery"/>
    <property type="evidence" value="ECO:0007669"/>
    <property type="project" value="TreeGrafter"/>
</dbReference>
<dbReference type="RefSeq" id="XP_001732025.1">
    <property type="nucleotide sequence ID" value="XM_001731973.1"/>
</dbReference>
<dbReference type="OMA" id="PQLCSNI"/>
<comment type="caution">
    <text evidence="1">The sequence shown here is derived from an EMBL/GenBank/DDBJ whole genome shotgun (WGS) entry which is preliminary data.</text>
</comment>
<dbReference type="AlphaFoldDB" id="A8PX17"/>
<protein>
    <recommendedName>
        <fullName evidence="3">PCI domain-containing protein</fullName>
    </recommendedName>
</protein>
<reference evidence="1 2" key="1">
    <citation type="journal article" date="2007" name="Proc. Natl. Acad. Sci. U.S.A.">
        <title>Dandruff-associated Malassezia genomes reveal convergent and divergent virulence traits shared with plant and human fungal pathogens.</title>
        <authorList>
            <person name="Xu J."/>
            <person name="Saunders C.W."/>
            <person name="Hu P."/>
            <person name="Grant R.A."/>
            <person name="Boekhout T."/>
            <person name="Kuramae E.E."/>
            <person name="Kronstad J.W."/>
            <person name="Deangelis Y.M."/>
            <person name="Reeder N.L."/>
            <person name="Johnstone K.R."/>
            <person name="Leland M."/>
            <person name="Fieno A.M."/>
            <person name="Begley W.M."/>
            <person name="Sun Y."/>
            <person name="Lacey M.P."/>
            <person name="Chaudhary T."/>
            <person name="Keough T."/>
            <person name="Chu L."/>
            <person name="Sears R."/>
            <person name="Yuan B."/>
            <person name="Dawson T.L.Jr."/>
        </authorList>
    </citation>
    <scope>NUCLEOTIDE SEQUENCE [LARGE SCALE GENOMIC DNA]</scope>
    <source>
        <strain evidence="2">ATCC MYA-4612 / CBS 7966</strain>
    </source>
</reference>
<sequence>MHVCEKVSLFPHNNSQAKRFKTLLQDYLLYVQQYPWPANAYQFTGTYDAWVKVYSAMIACFTLPDTVWLVRALKYVAMQLVLLAIRIDNENTQKTFSKTIDAAGRLSKGAGLAANDRSPSPGVQTKRAAVLKLANLSFRAYFQLKNTRLCETVLGSVHNALLMNRRNDESTMSGEELYPVSERVTYHFYVGQIRLFQHRIQAASQHLRWAFDNCTNAHAHNKRKILISLIAAHLILGRYPKLPLLRDYDLVQQYAELARQHRLGHAARVMAELERNRDWLRARGLYMILREKLALGLWRNLFQRCMRLIPDTSGTSNAPPTLPLRKLVRPARLAWNDNTLSLEDLECMAANLVDQGLMKAYILHSKEMIVLQRGPHRGFPPVKDVYHG</sequence>
<evidence type="ECO:0000313" key="1">
    <source>
        <dbReference type="EMBL" id="EDP44811.1"/>
    </source>
</evidence>
<organism evidence="1 2">
    <name type="scientific">Malassezia globosa (strain ATCC MYA-4612 / CBS 7966)</name>
    <name type="common">Dandruff-associated fungus</name>
    <dbReference type="NCBI Taxonomy" id="425265"/>
    <lineage>
        <taxon>Eukaryota</taxon>
        <taxon>Fungi</taxon>
        <taxon>Dikarya</taxon>
        <taxon>Basidiomycota</taxon>
        <taxon>Ustilaginomycotina</taxon>
        <taxon>Malasseziomycetes</taxon>
        <taxon>Malasseziales</taxon>
        <taxon>Malasseziaceae</taxon>
        <taxon>Malassezia</taxon>
    </lineage>
</organism>
<dbReference type="GO" id="GO:0003723">
    <property type="term" value="F:RNA binding"/>
    <property type="evidence" value="ECO:0007669"/>
    <property type="project" value="InterPro"/>
</dbReference>
<keyword evidence="2" id="KW-1185">Reference proteome</keyword>
<dbReference type="EMBL" id="AAYY01000003">
    <property type="protein sequence ID" value="EDP44811.1"/>
    <property type="molecule type" value="Genomic_DNA"/>
</dbReference>
<dbReference type="KEGG" id="mgl:MGL_1293"/>
<evidence type="ECO:0008006" key="3">
    <source>
        <dbReference type="Google" id="ProtNLM"/>
    </source>
</evidence>
<gene>
    <name evidence="1" type="ORF">MGL_1293</name>
</gene>
<evidence type="ECO:0000313" key="2">
    <source>
        <dbReference type="Proteomes" id="UP000008837"/>
    </source>
</evidence>
<accession>A8PX17</accession>
<dbReference type="InterPro" id="IPR045114">
    <property type="entry name" value="Csn12-like"/>
</dbReference>
<dbReference type="InParanoid" id="A8PX17"/>
<name>A8PX17_MALGO</name>
<proteinExistence type="predicted"/>
<dbReference type="OrthoDB" id="5404651at2759"/>
<dbReference type="FunCoup" id="A8PX17">
    <property type="interactions" value="5"/>
</dbReference>
<dbReference type="PANTHER" id="PTHR12732:SF8">
    <property type="entry name" value="NUCLEAR MRNA EXPORT PROTEIN THP1"/>
    <property type="match status" value="1"/>
</dbReference>
<dbReference type="GeneID" id="5856330"/>
<dbReference type="STRING" id="425265.A8PX17"/>
<dbReference type="Gene3D" id="1.10.10.10">
    <property type="entry name" value="Winged helix-like DNA-binding domain superfamily/Winged helix DNA-binding domain"/>
    <property type="match status" value="1"/>
</dbReference>
<dbReference type="GO" id="GO:0006368">
    <property type="term" value="P:transcription elongation by RNA polymerase II"/>
    <property type="evidence" value="ECO:0007669"/>
    <property type="project" value="TreeGrafter"/>
</dbReference>
<dbReference type="VEuPathDB" id="FungiDB:MGL_1293"/>
<dbReference type="Proteomes" id="UP000008837">
    <property type="component" value="Unassembled WGS sequence"/>
</dbReference>
<dbReference type="GO" id="GO:0016973">
    <property type="term" value="P:poly(A)+ mRNA export from nucleus"/>
    <property type="evidence" value="ECO:0007669"/>
    <property type="project" value="TreeGrafter"/>
</dbReference>
<dbReference type="SMART" id="SM00753">
    <property type="entry name" value="PAM"/>
    <property type="match status" value="1"/>
</dbReference>